<dbReference type="InterPro" id="IPR014940">
    <property type="entry name" value="BAAT_C"/>
</dbReference>
<keyword evidence="2" id="KW-0012">Acyltransferase</keyword>
<sequence>MIEHRLDHPEGVLLRPDEPCGTGVLVLAGSSGRVDDERARLLAEHGALAMSIRWFGGQGQQPAPYEVPLETLTECLDALAGESDRLAVVGTSFGAEAALLLAAQDPRVEAVVAFAPSSVVWAGVAVDGPGGEPRQTSHWTRGGVPLPFVPLDETWAPDSEPPAFRGLYVASLTARPDLVAAAAIPVGDIAGDVVLVAGGDDRVWPSVAFADDVAARRRTAGRGTTVVTLPAAGHRTVLPGESPVTAGAVMRRGGSPEADAELGRLAWPHVVAALRLHG</sequence>
<name>A0A542E4F1_9MICO</name>
<reference evidence="2 3" key="1">
    <citation type="submission" date="2019-06" db="EMBL/GenBank/DDBJ databases">
        <title>Sequencing the genomes of 1000 actinobacteria strains.</title>
        <authorList>
            <person name="Klenk H.-P."/>
        </authorList>
    </citation>
    <scope>NUCLEOTIDE SEQUENCE [LARGE SCALE GENOMIC DNA]</scope>
    <source>
        <strain evidence="2 3">DSM 18607</strain>
    </source>
</reference>
<dbReference type="AlphaFoldDB" id="A0A542E4F1"/>
<comment type="caution">
    <text evidence="2">The sequence shown here is derived from an EMBL/GenBank/DDBJ whole genome shotgun (WGS) entry which is preliminary data.</text>
</comment>
<proteinExistence type="predicted"/>
<keyword evidence="3" id="KW-1185">Reference proteome</keyword>
<dbReference type="Gene3D" id="3.40.50.1820">
    <property type="entry name" value="alpha/beta hydrolase"/>
    <property type="match status" value="1"/>
</dbReference>
<dbReference type="RefSeq" id="WP_211356073.1">
    <property type="nucleotide sequence ID" value="NZ_BAAAPR010000022.1"/>
</dbReference>
<dbReference type="GO" id="GO:0006637">
    <property type="term" value="P:acyl-CoA metabolic process"/>
    <property type="evidence" value="ECO:0007669"/>
    <property type="project" value="TreeGrafter"/>
</dbReference>
<dbReference type="SUPFAM" id="SSF53474">
    <property type="entry name" value="alpha/beta-Hydrolases"/>
    <property type="match status" value="1"/>
</dbReference>
<dbReference type="PANTHER" id="PTHR10824:SF4">
    <property type="entry name" value="ACYL-COENZYME A THIOESTERASE 1-LIKE"/>
    <property type="match status" value="1"/>
</dbReference>
<keyword evidence="2" id="KW-0378">Hydrolase</keyword>
<accession>A0A542E4F1</accession>
<organism evidence="2 3">
    <name type="scientific">Lapillicoccus jejuensis</name>
    <dbReference type="NCBI Taxonomy" id="402171"/>
    <lineage>
        <taxon>Bacteria</taxon>
        <taxon>Bacillati</taxon>
        <taxon>Actinomycetota</taxon>
        <taxon>Actinomycetes</taxon>
        <taxon>Micrococcales</taxon>
        <taxon>Intrasporangiaceae</taxon>
        <taxon>Lapillicoccus</taxon>
    </lineage>
</organism>
<dbReference type="Proteomes" id="UP000317893">
    <property type="component" value="Unassembled WGS sequence"/>
</dbReference>
<gene>
    <name evidence="2" type="ORF">FB458_3339</name>
</gene>
<evidence type="ECO:0000259" key="1">
    <source>
        <dbReference type="Pfam" id="PF08840"/>
    </source>
</evidence>
<protein>
    <submittedName>
        <fullName evidence="2">Bile acid acyltransferase/acyl-CoA thioester hydrolase-like protein</fullName>
    </submittedName>
</protein>
<dbReference type="GO" id="GO:0016746">
    <property type="term" value="F:acyltransferase activity"/>
    <property type="evidence" value="ECO:0007669"/>
    <property type="project" value="UniProtKB-KW"/>
</dbReference>
<evidence type="ECO:0000313" key="2">
    <source>
        <dbReference type="EMBL" id="TQJ10220.1"/>
    </source>
</evidence>
<dbReference type="GO" id="GO:0006631">
    <property type="term" value="P:fatty acid metabolic process"/>
    <property type="evidence" value="ECO:0007669"/>
    <property type="project" value="TreeGrafter"/>
</dbReference>
<dbReference type="InterPro" id="IPR029058">
    <property type="entry name" value="AB_hydrolase_fold"/>
</dbReference>
<dbReference type="PANTHER" id="PTHR10824">
    <property type="entry name" value="ACYL-COENZYME A THIOESTERASE-RELATED"/>
    <property type="match status" value="1"/>
</dbReference>
<dbReference type="EMBL" id="VFMN01000001">
    <property type="protein sequence ID" value="TQJ10220.1"/>
    <property type="molecule type" value="Genomic_DNA"/>
</dbReference>
<dbReference type="GO" id="GO:0047617">
    <property type="term" value="F:fatty acyl-CoA hydrolase activity"/>
    <property type="evidence" value="ECO:0007669"/>
    <property type="project" value="TreeGrafter"/>
</dbReference>
<keyword evidence="2" id="KW-0808">Transferase</keyword>
<evidence type="ECO:0000313" key="3">
    <source>
        <dbReference type="Proteomes" id="UP000317893"/>
    </source>
</evidence>
<dbReference type="Pfam" id="PF08840">
    <property type="entry name" value="BAAT_C"/>
    <property type="match status" value="1"/>
</dbReference>
<feature type="domain" description="BAAT/Acyl-CoA thioester hydrolase C-terminal" evidence="1">
    <location>
        <begin position="84"/>
        <end position="272"/>
    </location>
</feature>